<name>A0ABY5NJJ1_9MICO</name>
<accession>A0ABY5NJJ1</accession>
<dbReference type="EMBL" id="CP091139">
    <property type="protein sequence ID" value="UUT35337.1"/>
    <property type="molecule type" value="Genomic_DNA"/>
</dbReference>
<gene>
    <name evidence="1" type="ORF">L2X98_34855</name>
</gene>
<evidence type="ECO:0000313" key="1">
    <source>
        <dbReference type="EMBL" id="UUT35337.1"/>
    </source>
</evidence>
<proteinExistence type="predicted"/>
<sequence>MLRDTARARTRVELTDQIGLAAPPGIAIDDVVVQRKSGVQQFECGRDRIGGLWPVEPSSRAVCSTSAGRMRLPPRLALRRAAHNATKCSPWSLASVSFSSKNRCKPLIDPGKVKHGVRSAHAGLPRVTEDGSRVIQHHLDVIAHDCLQSLARLEGSLACIDFVSTMQIWPVAEGAIRSRRIAWSTRA</sequence>
<organism evidence="1 2">
    <name type="scientific">Microbacterium elymi</name>
    <dbReference type="NCBI Taxonomy" id="2909587"/>
    <lineage>
        <taxon>Bacteria</taxon>
        <taxon>Bacillati</taxon>
        <taxon>Actinomycetota</taxon>
        <taxon>Actinomycetes</taxon>
        <taxon>Micrococcales</taxon>
        <taxon>Microbacteriaceae</taxon>
        <taxon>Microbacterium</taxon>
    </lineage>
</organism>
<keyword evidence="2" id="KW-1185">Reference proteome</keyword>
<reference evidence="1" key="1">
    <citation type="submission" date="2022-01" db="EMBL/GenBank/DDBJ databases">
        <title>Microbacterium eymi and Microbacterium rhizovicinus sp. nov., isolated from the rhizospheric soil of Elymus tsukushiensis, a plant native to the Dokdo Islands, Republic of Korea.</title>
        <authorList>
            <person name="Hwang Y.J."/>
        </authorList>
    </citation>
    <scope>NUCLEOTIDE SEQUENCE</scope>
    <source>
        <strain evidence="1">KUDC0405</strain>
    </source>
</reference>
<dbReference type="Proteomes" id="UP001054811">
    <property type="component" value="Chromosome"/>
</dbReference>
<evidence type="ECO:0000313" key="2">
    <source>
        <dbReference type="Proteomes" id="UP001054811"/>
    </source>
</evidence>
<protein>
    <submittedName>
        <fullName evidence="1">Uncharacterized protein</fullName>
    </submittedName>
</protein>